<evidence type="ECO:0000313" key="5">
    <source>
        <dbReference type="Proteomes" id="UP001642260"/>
    </source>
</evidence>
<keyword evidence="2" id="KW-0560">Oxidoreductase</keyword>
<dbReference type="SUPFAM" id="SSF55347">
    <property type="entry name" value="Glyceraldehyde-3-phosphate dehydrogenase-like, C-terminal domain"/>
    <property type="match status" value="1"/>
</dbReference>
<dbReference type="GO" id="GO:0016491">
    <property type="term" value="F:oxidoreductase activity"/>
    <property type="evidence" value="ECO:0007669"/>
    <property type="project" value="UniProtKB-KW"/>
</dbReference>
<comment type="caution">
    <text evidence="4">The sequence shown here is derived from an EMBL/GenBank/DDBJ whole genome shotgun (WGS) entry which is preliminary data.</text>
</comment>
<accession>A0ABC8IUP8</accession>
<comment type="similarity">
    <text evidence="1">Belongs to the glyceraldehyde-3-phosphate dehydrogenase family.</text>
</comment>
<dbReference type="InterPro" id="IPR020829">
    <property type="entry name" value="GlycerAld_3-P_DH_cat"/>
</dbReference>
<dbReference type="AlphaFoldDB" id="A0ABC8IUP8"/>
<dbReference type="EMBL" id="CAKOAT010055822">
    <property type="protein sequence ID" value="CAH8301743.1"/>
    <property type="molecule type" value="Genomic_DNA"/>
</dbReference>
<gene>
    <name evidence="4" type="ORF">ERUC_LOCUS3043</name>
</gene>
<sequence length="131" mass="14747">MCLLQVRQVLGLSTEWPHHPLYFPGRLEVLDGGEDVEQVLVGLLVSIDYALPQHVYAFLQVTKKIFAEEVNTAFTDSTEKELKGIIKVCDEPPVSVDFRCSDVSSPIDSTLTMVMGDDMVKVIVWYDNEWG</sequence>
<dbReference type="Gene3D" id="3.30.360.10">
    <property type="entry name" value="Dihydrodipicolinate Reductase, domain 2"/>
    <property type="match status" value="1"/>
</dbReference>
<evidence type="ECO:0000259" key="3">
    <source>
        <dbReference type="Pfam" id="PF02800"/>
    </source>
</evidence>
<dbReference type="InterPro" id="IPR020831">
    <property type="entry name" value="GlycerAld/Erythrose_P_DH"/>
</dbReference>
<name>A0ABC8IUP8_ERUVS</name>
<reference evidence="4 5" key="1">
    <citation type="submission" date="2022-03" db="EMBL/GenBank/DDBJ databases">
        <authorList>
            <person name="Macdonald S."/>
            <person name="Ahmed S."/>
            <person name="Newling K."/>
        </authorList>
    </citation>
    <scope>NUCLEOTIDE SEQUENCE [LARGE SCALE GENOMIC DNA]</scope>
</reference>
<dbReference type="PANTHER" id="PTHR43148">
    <property type="entry name" value="GLYCERALDEHYDE-3-PHOSPHATE DEHYDROGENASE 2"/>
    <property type="match status" value="1"/>
</dbReference>
<evidence type="ECO:0000256" key="2">
    <source>
        <dbReference type="ARBA" id="ARBA00023002"/>
    </source>
</evidence>
<proteinExistence type="inferred from homology"/>
<organism evidence="4 5">
    <name type="scientific">Eruca vesicaria subsp. sativa</name>
    <name type="common">Garden rocket</name>
    <name type="synonym">Eruca sativa</name>
    <dbReference type="NCBI Taxonomy" id="29727"/>
    <lineage>
        <taxon>Eukaryota</taxon>
        <taxon>Viridiplantae</taxon>
        <taxon>Streptophyta</taxon>
        <taxon>Embryophyta</taxon>
        <taxon>Tracheophyta</taxon>
        <taxon>Spermatophyta</taxon>
        <taxon>Magnoliopsida</taxon>
        <taxon>eudicotyledons</taxon>
        <taxon>Gunneridae</taxon>
        <taxon>Pentapetalae</taxon>
        <taxon>rosids</taxon>
        <taxon>malvids</taxon>
        <taxon>Brassicales</taxon>
        <taxon>Brassicaceae</taxon>
        <taxon>Brassiceae</taxon>
        <taxon>Eruca</taxon>
    </lineage>
</organism>
<evidence type="ECO:0000256" key="1">
    <source>
        <dbReference type="ARBA" id="ARBA00007406"/>
    </source>
</evidence>
<evidence type="ECO:0000313" key="4">
    <source>
        <dbReference type="EMBL" id="CAH8301743.1"/>
    </source>
</evidence>
<protein>
    <recommendedName>
        <fullName evidence="3">Glyceraldehyde 3-phosphate dehydrogenase catalytic domain-containing protein</fullName>
    </recommendedName>
</protein>
<dbReference type="Proteomes" id="UP001642260">
    <property type="component" value="Unassembled WGS sequence"/>
</dbReference>
<feature type="domain" description="Glyceraldehyde 3-phosphate dehydrogenase catalytic" evidence="3">
    <location>
        <begin position="58"/>
        <end position="126"/>
    </location>
</feature>
<dbReference type="Pfam" id="PF02800">
    <property type="entry name" value="Gp_dh_C"/>
    <property type="match status" value="1"/>
</dbReference>
<keyword evidence="5" id="KW-1185">Reference proteome</keyword>